<name>A0A6N2W754_9FIRM</name>
<keyword evidence="1" id="KW-0472">Membrane</keyword>
<evidence type="ECO:0000313" key="3">
    <source>
        <dbReference type="EMBL" id="VYT38395.1"/>
    </source>
</evidence>
<protein>
    <submittedName>
        <fullName evidence="3">Peptidase C39 family protein</fullName>
    </submittedName>
</protein>
<dbReference type="InterPro" id="IPR039564">
    <property type="entry name" value="Peptidase_C39-like"/>
</dbReference>
<dbReference type="Gene3D" id="3.90.70.10">
    <property type="entry name" value="Cysteine proteinases"/>
    <property type="match status" value="1"/>
</dbReference>
<dbReference type="PROSITE" id="PS51257">
    <property type="entry name" value="PROKAR_LIPOPROTEIN"/>
    <property type="match status" value="1"/>
</dbReference>
<proteinExistence type="predicted"/>
<accession>A0A6N2W754</accession>
<keyword evidence="1" id="KW-0812">Transmembrane</keyword>
<feature type="domain" description="Peptidase C39-like" evidence="2">
    <location>
        <begin position="119"/>
        <end position="252"/>
    </location>
</feature>
<dbReference type="AlphaFoldDB" id="A0A6N2W754"/>
<evidence type="ECO:0000259" key="2">
    <source>
        <dbReference type="Pfam" id="PF13529"/>
    </source>
</evidence>
<feature type="transmembrane region" description="Helical" evidence="1">
    <location>
        <begin position="12"/>
        <end position="34"/>
    </location>
</feature>
<keyword evidence="1" id="KW-1133">Transmembrane helix</keyword>
<evidence type="ECO:0000256" key="1">
    <source>
        <dbReference type="SAM" id="Phobius"/>
    </source>
</evidence>
<gene>
    <name evidence="3" type="ORF">CNLFYP112_00755</name>
</gene>
<dbReference type="Pfam" id="PF13529">
    <property type="entry name" value="Peptidase_C39_2"/>
    <property type="match status" value="1"/>
</dbReference>
<dbReference type="EMBL" id="CACRTG010000046">
    <property type="protein sequence ID" value="VYT38395.1"/>
    <property type="molecule type" value="Genomic_DNA"/>
</dbReference>
<sequence length="280" mass="31958">MVRKSRRKRKTRVLKCIVFFGIIVFISCMGVYFYRKYKDTQLQNMVDQTVENGDMMGTLQKMSNYDSRIKDIIENQDQYPKELLELLTANIETIEFVFDYPEKKDNLPATIVEEAKSGEIPLLLQWDERWGYQNYGDGMLAVNGCGPTALSMVIVGLTGNKQATPYQVAQYAEQNGYYVEGVGSSWSMMTDIGSHFGIQGREISLDKDNIQTELESGHPIICAMRPGDFTTTGHFIVLTGMKDGKICVHDPNSKKRSEKLWDYETLEGQINNLWSFTTLF</sequence>
<reference evidence="3" key="1">
    <citation type="submission" date="2019-11" db="EMBL/GenBank/DDBJ databases">
        <authorList>
            <person name="Feng L."/>
        </authorList>
    </citation>
    <scope>NUCLEOTIDE SEQUENCE</scope>
    <source>
        <strain evidence="3">CnexileLFYP112</strain>
    </source>
</reference>
<organism evidence="3">
    <name type="scientific">[Clostridium] nexile</name>
    <dbReference type="NCBI Taxonomy" id="29361"/>
    <lineage>
        <taxon>Bacteria</taxon>
        <taxon>Bacillati</taxon>
        <taxon>Bacillota</taxon>
        <taxon>Clostridia</taxon>
        <taxon>Lachnospirales</taxon>
        <taxon>Lachnospiraceae</taxon>
        <taxon>Tyzzerella</taxon>
    </lineage>
</organism>